<reference evidence="21 22" key="1">
    <citation type="submission" date="2013-08" db="EMBL/GenBank/DDBJ databases">
        <title>Genomic analysis of Lysobacter defluvii.</title>
        <authorList>
            <person name="Wang Q."/>
            <person name="Wang G."/>
        </authorList>
    </citation>
    <scope>NUCLEOTIDE SEQUENCE [LARGE SCALE GENOMIC DNA]</scope>
    <source>
        <strain evidence="21 22">IMMIB APB-9</strain>
    </source>
</reference>
<comment type="subcellular location">
    <subcellularLocation>
        <location evidence="20">Cell outer membrane</location>
        <topology evidence="20">Multi-pass membrane protein</topology>
    </subcellularLocation>
    <text evidence="20">One of the very few enzymes located there.</text>
</comment>
<evidence type="ECO:0000256" key="9">
    <source>
        <dbReference type="ARBA" id="ARBA00022692"/>
    </source>
</evidence>
<dbReference type="OrthoDB" id="188433at2"/>
<feature type="binding site" description="in dimeric form" evidence="19">
    <location>
        <position position="265"/>
    </location>
    <ligand>
        <name>Ca(2+)</name>
        <dbReference type="ChEBI" id="CHEBI:29108"/>
        <label>1</label>
    </ligand>
</feature>
<evidence type="ECO:0000256" key="3">
    <source>
        <dbReference type="ARBA" id="ARBA00010525"/>
    </source>
</evidence>
<dbReference type="GO" id="GO:0009279">
    <property type="term" value="C:cell outer membrane"/>
    <property type="evidence" value="ECO:0007669"/>
    <property type="project" value="UniProtKB-SubCell"/>
</dbReference>
<dbReference type="GO" id="GO:0008970">
    <property type="term" value="F:phospholipase A1 activity"/>
    <property type="evidence" value="ECO:0007669"/>
    <property type="project" value="UniProtKB-EC"/>
</dbReference>
<comment type="subunit">
    <text evidence="4 20">Homodimer; dimerization is reversible, and the dimeric form is the active one.</text>
</comment>
<dbReference type="EC" id="3.1.1.4" evidence="6 20"/>
<protein>
    <recommendedName>
        <fullName evidence="7 20">Phospholipase A1</fullName>
        <ecNumber evidence="5 20">3.1.1.32</ecNumber>
        <ecNumber evidence="6 20">3.1.1.4</ecNumber>
    </recommendedName>
    <alternativeName>
        <fullName evidence="20">Phosphatidylcholine 1-acylhydrolase</fullName>
    </alternativeName>
</protein>
<evidence type="ECO:0000256" key="6">
    <source>
        <dbReference type="ARBA" id="ARBA00013278"/>
    </source>
</evidence>
<evidence type="ECO:0000256" key="14">
    <source>
        <dbReference type="ARBA" id="ARBA00022963"/>
    </source>
</evidence>
<evidence type="ECO:0000256" key="19">
    <source>
        <dbReference type="PIRSR" id="PIRSR603187-2"/>
    </source>
</evidence>
<dbReference type="GO" id="GO:0005509">
    <property type="term" value="F:calcium ion binding"/>
    <property type="evidence" value="ECO:0007669"/>
    <property type="project" value="TreeGrafter"/>
</dbReference>
<evidence type="ECO:0000256" key="13">
    <source>
        <dbReference type="ARBA" id="ARBA00022837"/>
    </source>
</evidence>
<evidence type="ECO:0000256" key="5">
    <source>
        <dbReference type="ARBA" id="ARBA00013179"/>
    </source>
</evidence>
<dbReference type="InterPro" id="IPR036541">
    <property type="entry name" value="PLipase_A1_sf"/>
</dbReference>
<feature type="chain" id="PRO_5001966670" description="Phospholipase A1" evidence="20">
    <location>
        <begin position="26"/>
        <end position="392"/>
    </location>
</feature>
<dbReference type="Proteomes" id="UP000030003">
    <property type="component" value="Unassembled WGS sequence"/>
</dbReference>
<evidence type="ECO:0000256" key="2">
    <source>
        <dbReference type="ARBA" id="ARBA00001604"/>
    </source>
</evidence>
<dbReference type="InterPro" id="IPR003187">
    <property type="entry name" value="PLipase_A1"/>
</dbReference>
<dbReference type="CDD" id="cd00541">
    <property type="entry name" value="OMPLA"/>
    <property type="match status" value="1"/>
</dbReference>
<dbReference type="AlphaFoldDB" id="A0A0A0MAJ2"/>
<comment type="similarity">
    <text evidence="3 20">Belongs to the phospholipase A1 family.</text>
</comment>
<evidence type="ECO:0000256" key="17">
    <source>
        <dbReference type="ARBA" id="ARBA00023237"/>
    </source>
</evidence>
<dbReference type="EC" id="3.1.1.32" evidence="5 20"/>
<keyword evidence="9" id="KW-0812">Transmembrane</keyword>
<evidence type="ECO:0000256" key="18">
    <source>
        <dbReference type="PIRSR" id="PIRSR603187-1"/>
    </source>
</evidence>
<comment type="caution">
    <text evidence="21">The sequence shown here is derived from an EMBL/GenBank/DDBJ whole genome shotgun (WGS) entry which is preliminary data.</text>
</comment>
<dbReference type="eggNOG" id="COG2829">
    <property type="taxonomic scope" value="Bacteria"/>
</dbReference>
<keyword evidence="8" id="KW-1134">Transmembrane beta strand</keyword>
<feature type="signal peptide" evidence="20">
    <location>
        <begin position="1"/>
        <end position="25"/>
    </location>
</feature>
<keyword evidence="14 20" id="KW-0442">Lipid degradation</keyword>
<dbReference type="GO" id="GO:0004623">
    <property type="term" value="F:phospholipase A2 activity"/>
    <property type="evidence" value="ECO:0007669"/>
    <property type="project" value="UniProtKB-EC"/>
</dbReference>
<keyword evidence="17 20" id="KW-0998">Cell outer membrane</keyword>
<keyword evidence="16" id="KW-0472">Membrane</keyword>
<keyword evidence="22" id="KW-1185">Reference proteome</keyword>
<evidence type="ECO:0000313" key="22">
    <source>
        <dbReference type="Proteomes" id="UP000030003"/>
    </source>
</evidence>
<keyword evidence="13 19" id="KW-0106">Calcium</keyword>
<evidence type="ECO:0000256" key="15">
    <source>
        <dbReference type="ARBA" id="ARBA00023098"/>
    </source>
</evidence>
<dbReference type="RefSeq" id="WP_027069549.1">
    <property type="nucleotide sequence ID" value="NZ_AUHT01000006.1"/>
</dbReference>
<keyword evidence="15 20" id="KW-0443">Lipid metabolism</keyword>
<dbReference type="EMBL" id="AVBH01000019">
    <property type="protein sequence ID" value="KGO99379.1"/>
    <property type="molecule type" value="Genomic_DNA"/>
</dbReference>
<feature type="binding site" description="in dimeric form" evidence="19">
    <location>
        <position position="270"/>
    </location>
    <ligand>
        <name>Ca(2+)</name>
        <dbReference type="ChEBI" id="CHEBI:29108"/>
        <label>1</label>
    </ligand>
</feature>
<dbReference type="GO" id="GO:0016042">
    <property type="term" value="P:lipid catabolic process"/>
    <property type="evidence" value="ECO:0007669"/>
    <property type="project" value="UniProtKB-KW"/>
</dbReference>
<dbReference type="PRINTS" id="PR01486">
    <property type="entry name" value="PHPHLIPASEA1"/>
</dbReference>
<feature type="binding site" description="in dimeric form" evidence="19">
    <location>
        <position position="224"/>
    </location>
    <ligand>
        <name>Ca(2+)</name>
        <dbReference type="ChEBI" id="CHEBI:29108"/>
        <label>1</label>
    </ligand>
</feature>
<keyword evidence="12 20" id="KW-0378">Hydrolase</keyword>
<proteinExistence type="inferred from homology"/>
<sequence>MSPLSATLPGAGALLLALAAVPALAQEPAAAAPDPSACTSITIDAERLRCYDDALGRVAPTPEQADAMAEQARQLAAELDGAKVEARRDMPTRDRARLALSDLFRSEGGSEIDAYIADAGKGGLLDRRWELARSSKLGTFNFRGYKPVYLLPVFWSADPNDRPSPSGGGDEQGNVDGVSLDEIEAKFQLSFKTKAVENILGDNGDLWLGYTQSSRWQVFNHEASRPFRETNYEPEAMLVFRTGYSIGDWRGRMWGIGINHESNGRGDPYSRSWNRVVGMVGFDRENWALTIRPWWRISENGEDDNPDIEDYIGRGDVTLVHVRGGHEFSLMARHSLRTGEDSRGALRFTWAFPLGDNIRGHLQVFDGYGESLIDYDHRSTHVGLGVSLLEWF</sequence>
<evidence type="ECO:0000256" key="4">
    <source>
        <dbReference type="ARBA" id="ARBA00011702"/>
    </source>
</evidence>
<evidence type="ECO:0000256" key="10">
    <source>
        <dbReference type="ARBA" id="ARBA00022723"/>
    </source>
</evidence>
<keyword evidence="10 19" id="KW-0479">Metal-binding</keyword>
<comment type="catalytic activity">
    <reaction evidence="1 20">
        <text>a 1,2-diacyl-sn-glycero-3-phosphocholine + H2O = a 2-acyl-sn-glycero-3-phosphocholine + a fatty acid + H(+)</text>
        <dbReference type="Rhea" id="RHEA:18689"/>
        <dbReference type="ChEBI" id="CHEBI:15377"/>
        <dbReference type="ChEBI" id="CHEBI:15378"/>
        <dbReference type="ChEBI" id="CHEBI:28868"/>
        <dbReference type="ChEBI" id="CHEBI:57643"/>
        <dbReference type="ChEBI" id="CHEBI:57875"/>
        <dbReference type="EC" id="3.1.1.32"/>
    </reaction>
</comment>
<name>A0A0A0MAJ2_9GAMM</name>
<evidence type="ECO:0000256" key="20">
    <source>
        <dbReference type="RuleBase" id="RU366027"/>
    </source>
</evidence>
<gene>
    <name evidence="21" type="ORF">N791_08975</name>
</gene>
<evidence type="ECO:0000256" key="12">
    <source>
        <dbReference type="ARBA" id="ARBA00022801"/>
    </source>
</evidence>
<feature type="active site" description="Nucleophile" evidence="18">
    <location>
        <position position="262"/>
    </location>
</feature>
<dbReference type="STRING" id="1385515.GCA_000423325_01125"/>
<evidence type="ECO:0000256" key="7">
    <source>
        <dbReference type="ARBA" id="ARBA00021726"/>
    </source>
</evidence>
<comment type="cofactor">
    <cofactor evidence="20">
        <name>Ca(2+)</name>
        <dbReference type="ChEBI" id="CHEBI:29108"/>
    </cofactor>
    <text evidence="20">Binds 1 Ca(2+) ion per monomer. In the dimeric form the Ca(2+) is bound by different amino acids with binding of each Ca(2+) shared with ligands coming from each monomer. The Ca(2+) ion may have a role in catalysis.</text>
</comment>
<evidence type="ECO:0000256" key="1">
    <source>
        <dbReference type="ARBA" id="ARBA00000111"/>
    </source>
</evidence>
<dbReference type="Pfam" id="PF02253">
    <property type="entry name" value="PLA1"/>
    <property type="match status" value="1"/>
</dbReference>
<dbReference type="PANTHER" id="PTHR40457">
    <property type="entry name" value="PHOSPHOLIPASE A1"/>
    <property type="match status" value="1"/>
</dbReference>
<evidence type="ECO:0000256" key="8">
    <source>
        <dbReference type="ARBA" id="ARBA00022452"/>
    </source>
</evidence>
<accession>A0A0A0MAJ2</accession>
<dbReference type="SUPFAM" id="SSF56931">
    <property type="entry name" value="Outer membrane phospholipase A (OMPLA)"/>
    <property type="match status" value="1"/>
</dbReference>
<comment type="function">
    <text evidence="20">Hydrolysis of phosphatidylcholine with phospholipase A2 (EC 3.1.1.4) and phospholipase A1 (EC 3.1.1.32) activities.</text>
</comment>
<feature type="binding site" description="in dimeric form" evidence="19">
    <location>
        <position position="304"/>
    </location>
    <ligand>
        <name>Ca(2+)</name>
        <dbReference type="ChEBI" id="CHEBI:29108"/>
        <label>1</label>
    </ligand>
</feature>
<feature type="active site" description="Proton acceptor" evidence="18">
    <location>
        <position position="260"/>
    </location>
</feature>
<evidence type="ECO:0000256" key="11">
    <source>
        <dbReference type="ARBA" id="ARBA00022729"/>
    </source>
</evidence>
<organism evidence="21 22">
    <name type="scientific">Lysobacter defluvii IMMIB APB-9 = DSM 18482</name>
    <dbReference type="NCBI Taxonomy" id="1385515"/>
    <lineage>
        <taxon>Bacteria</taxon>
        <taxon>Pseudomonadati</taxon>
        <taxon>Pseudomonadota</taxon>
        <taxon>Gammaproteobacteria</taxon>
        <taxon>Lysobacterales</taxon>
        <taxon>Lysobacteraceae</taxon>
        <taxon>Novilysobacter</taxon>
    </lineage>
</organism>
<dbReference type="PANTHER" id="PTHR40457:SF1">
    <property type="entry name" value="PHOSPHOLIPASE A1"/>
    <property type="match status" value="1"/>
</dbReference>
<comment type="catalytic activity">
    <reaction evidence="2 20">
        <text>a 1,2-diacyl-sn-glycero-3-phosphocholine + H2O = a 1-acyl-sn-glycero-3-phosphocholine + a fatty acid + H(+)</text>
        <dbReference type="Rhea" id="RHEA:15801"/>
        <dbReference type="ChEBI" id="CHEBI:15377"/>
        <dbReference type="ChEBI" id="CHEBI:15378"/>
        <dbReference type="ChEBI" id="CHEBI:28868"/>
        <dbReference type="ChEBI" id="CHEBI:57643"/>
        <dbReference type="ChEBI" id="CHEBI:58168"/>
        <dbReference type="EC" id="3.1.1.4"/>
    </reaction>
</comment>
<evidence type="ECO:0000313" key="21">
    <source>
        <dbReference type="EMBL" id="KGO99379.1"/>
    </source>
</evidence>
<keyword evidence="11 20" id="KW-0732">Signal</keyword>
<dbReference type="Gene3D" id="2.40.230.10">
    <property type="entry name" value="Phospholipase A1"/>
    <property type="match status" value="1"/>
</dbReference>
<evidence type="ECO:0000256" key="16">
    <source>
        <dbReference type="ARBA" id="ARBA00023136"/>
    </source>
</evidence>